<proteinExistence type="predicted"/>
<gene>
    <name evidence="1" type="ORF">K402DRAFT_439175</name>
</gene>
<name>A0A6G1GLY8_9PEZI</name>
<dbReference type="Proteomes" id="UP000800041">
    <property type="component" value="Unassembled WGS sequence"/>
</dbReference>
<protein>
    <submittedName>
        <fullName evidence="1">Uncharacterized protein</fullName>
    </submittedName>
</protein>
<dbReference type="AlphaFoldDB" id="A0A6G1GLY8"/>
<evidence type="ECO:0000313" key="1">
    <source>
        <dbReference type="EMBL" id="KAF1981941.1"/>
    </source>
</evidence>
<reference evidence="1" key="1">
    <citation type="journal article" date="2020" name="Stud. Mycol.">
        <title>101 Dothideomycetes genomes: a test case for predicting lifestyles and emergence of pathogens.</title>
        <authorList>
            <person name="Haridas S."/>
            <person name="Albert R."/>
            <person name="Binder M."/>
            <person name="Bloem J."/>
            <person name="Labutti K."/>
            <person name="Salamov A."/>
            <person name="Andreopoulos B."/>
            <person name="Baker S."/>
            <person name="Barry K."/>
            <person name="Bills G."/>
            <person name="Bluhm B."/>
            <person name="Cannon C."/>
            <person name="Castanera R."/>
            <person name="Culley D."/>
            <person name="Daum C."/>
            <person name="Ezra D."/>
            <person name="Gonzalez J."/>
            <person name="Henrissat B."/>
            <person name="Kuo A."/>
            <person name="Liang C."/>
            <person name="Lipzen A."/>
            <person name="Lutzoni F."/>
            <person name="Magnuson J."/>
            <person name="Mondo S."/>
            <person name="Nolan M."/>
            <person name="Ohm R."/>
            <person name="Pangilinan J."/>
            <person name="Park H.-J."/>
            <person name="Ramirez L."/>
            <person name="Alfaro M."/>
            <person name="Sun H."/>
            <person name="Tritt A."/>
            <person name="Yoshinaga Y."/>
            <person name="Zwiers L.-H."/>
            <person name="Turgeon B."/>
            <person name="Goodwin S."/>
            <person name="Spatafora J."/>
            <person name="Crous P."/>
            <person name="Grigoriev I."/>
        </authorList>
    </citation>
    <scope>NUCLEOTIDE SEQUENCE</scope>
    <source>
        <strain evidence="1">CBS 113979</strain>
    </source>
</reference>
<sequence length="153" mass="17303">MSHPESRILFEEVRVDAYLVNRDIFGDRKRRRTPKPQMNFAFHRHSTTKNVKRSGTRTNLSTEEVLWDLEKFGQDGVNHRKLLRKEGEEMAGSRVPNVQPVQLKFHPSCHSTEVSLPGGAFLGMPSIKSGNSVSQAWRLANESMLGIGSSNQD</sequence>
<organism evidence="1 2">
    <name type="scientific">Aulographum hederae CBS 113979</name>
    <dbReference type="NCBI Taxonomy" id="1176131"/>
    <lineage>
        <taxon>Eukaryota</taxon>
        <taxon>Fungi</taxon>
        <taxon>Dikarya</taxon>
        <taxon>Ascomycota</taxon>
        <taxon>Pezizomycotina</taxon>
        <taxon>Dothideomycetes</taxon>
        <taxon>Pleosporomycetidae</taxon>
        <taxon>Aulographales</taxon>
        <taxon>Aulographaceae</taxon>
    </lineage>
</organism>
<keyword evidence="2" id="KW-1185">Reference proteome</keyword>
<dbReference type="EMBL" id="ML977191">
    <property type="protein sequence ID" value="KAF1981941.1"/>
    <property type="molecule type" value="Genomic_DNA"/>
</dbReference>
<accession>A0A6G1GLY8</accession>
<evidence type="ECO:0000313" key="2">
    <source>
        <dbReference type="Proteomes" id="UP000800041"/>
    </source>
</evidence>